<evidence type="ECO:0000256" key="5">
    <source>
        <dbReference type="ARBA" id="ARBA00022759"/>
    </source>
</evidence>
<dbReference type="GO" id="GO:0003723">
    <property type="term" value="F:RNA binding"/>
    <property type="evidence" value="ECO:0007669"/>
    <property type="project" value="UniProtKB-KW"/>
</dbReference>
<dbReference type="InterPro" id="IPR001584">
    <property type="entry name" value="Integrase_cat-core"/>
</dbReference>
<evidence type="ECO:0000313" key="16">
    <source>
        <dbReference type="EMBL" id="MBW0579494.1"/>
    </source>
</evidence>
<dbReference type="GO" id="GO:0003887">
    <property type="term" value="F:DNA-directed DNA polymerase activity"/>
    <property type="evidence" value="ECO:0007669"/>
    <property type="project" value="UniProtKB-KW"/>
</dbReference>
<dbReference type="GO" id="GO:0046872">
    <property type="term" value="F:metal ion binding"/>
    <property type="evidence" value="ECO:0007669"/>
    <property type="project" value="UniProtKB-KW"/>
</dbReference>
<evidence type="ECO:0000256" key="2">
    <source>
        <dbReference type="ARBA" id="ARBA00022695"/>
    </source>
</evidence>
<evidence type="ECO:0000256" key="8">
    <source>
        <dbReference type="ARBA" id="ARBA00022884"/>
    </source>
</evidence>
<dbReference type="GO" id="GO:0032196">
    <property type="term" value="P:transposition"/>
    <property type="evidence" value="ECO:0007669"/>
    <property type="project" value="UniProtKB-KW"/>
</dbReference>
<comment type="catalytic activity">
    <reaction evidence="13">
        <text>DNA(n) + a 2'-deoxyribonucleoside 5'-triphosphate = DNA(n+1) + diphosphate</text>
        <dbReference type="Rhea" id="RHEA:22508"/>
        <dbReference type="Rhea" id="RHEA-COMP:17339"/>
        <dbReference type="Rhea" id="RHEA-COMP:17340"/>
        <dbReference type="ChEBI" id="CHEBI:33019"/>
        <dbReference type="ChEBI" id="CHEBI:61560"/>
        <dbReference type="ChEBI" id="CHEBI:173112"/>
        <dbReference type="EC" id="2.7.7.49"/>
    </reaction>
</comment>
<dbReference type="Pfam" id="PF25597">
    <property type="entry name" value="SH3_retrovirus"/>
    <property type="match status" value="1"/>
</dbReference>
<organism evidence="16 17">
    <name type="scientific">Austropuccinia psidii MF-1</name>
    <dbReference type="NCBI Taxonomy" id="1389203"/>
    <lineage>
        <taxon>Eukaryota</taxon>
        <taxon>Fungi</taxon>
        <taxon>Dikarya</taxon>
        <taxon>Basidiomycota</taxon>
        <taxon>Pucciniomycotina</taxon>
        <taxon>Pucciniomycetes</taxon>
        <taxon>Pucciniales</taxon>
        <taxon>Sphaerophragmiaceae</taxon>
        <taxon>Austropuccinia</taxon>
    </lineage>
</organism>
<keyword evidence="9" id="KW-0229">DNA integration</keyword>
<dbReference type="GO" id="GO:0003964">
    <property type="term" value="F:RNA-directed DNA polymerase activity"/>
    <property type="evidence" value="ECO:0007669"/>
    <property type="project" value="UniProtKB-KW"/>
</dbReference>
<dbReference type="OrthoDB" id="2713924at2759"/>
<keyword evidence="10" id="KW-0695">RNA-directed DNA polymerase</keyword>
<evidence type="ECO:0000256" key="9">
    <source>
        <dbReference type="ARBA" id="ARBA00022908"/>
    </source>
</evidence>
<keyword evidence="11" id="KW-0239">DNA-directed DNA polymerase</keyword>
<evidence type="ECO:0000256" key="11">
    <source>
        <dbReference type="ARBA" id="ARBA00022932"/>
    </source>
</evidence>
<accession>A0A9Q3KE67</accession>
<comment type="catalytic activity">
    <reaction evidence="14">
        <text>DNA(n) + a 2'-deoxyribonucleoside 5'-triphosphate = DNA(n+1) + diphosphate</text>
        <dbReference type="Rhea" id="RHEA:22508"/>
        <dbReference type="Rhea" id="RHEA-COMP:17339"/>
        <dbReference type="Rhea" id="RHEA-COMP:17340"/>
        <dbReference type="ChEBI" id="CHEBI:33019"/>
        <dbReference type="ChEBI" id="CHEBI:61560"/>
        <dbReference type="ChEBI" id="CHEBI:173112"/>
        <dbReference type="EC" id="2.7.7.7"/>
    </reaction>
</comment>
<keyword evidence="5" id="KW-0255">Endonuclease</keyword>
<dbReference type="InterPro" id="IPR057670">
    <property type="entry name" value="SH3_retrovirus"/>
</dbReference>
<keyword evidence="1" id="KW-0815">Transposition</keyword>
<proteinExistence type="predicted"/>
<evidence type="ECO:0000256" key="1">
    <source>
        <dbReference type="ARBA" id="ARBA00022578"/>
    </source>
</evidence>
<dbReference type="GO" id="GO:0005634">
    <property type="term" value="C:nucleus"/>
    <property type="evidence" value="ECO:0007669"/>
    <property type="project" value="UniProtKB-ARBA"/>
</dbReference>
<keyword evidence="4" id="KW-0479">Metal-binding</keyword>
<evidence type="ECO:0000259" key="15">
    <source>
        <dbReference type="PROSITE" id="PS50994"/>
    </source>
</evidence>
<gene>
    <name evidence="16" type="ORF">O181_119209</name>
</gene>
<dbReference type="InterPro" id="IPR039537">
    <property type="entry name" value="Retrotran_Ty1/copia-like"/>
</dbReference>
<keyword evidence="17" id="KW-1185">Reference proteome</keyword>
<evidence type="ECO:0000256" key="12">
    <source>
        <dbReference type="ARBA" id="ARBA00023172"/>
    </source>
</evidence>
<sequence>MHVEYSIPENQLTTTALNPWNERLGQPGNQAIRMMGLPVINSTHSTCDLNKMHMLLFDKHFEEVSQPLDRVHLNLVGPLFPASNSGFQYFLTIVDQATSFETIHLLKLKSDAFEQLDIVKNHMESIHDQKLKTLVSDQGGEFVNDKFKKLAKTDGFVHILSPAETPQHNGFSERANSTIIEKARCLLNGSNLPKRYWAEEIKTATFLSNLIGTPSRNNISPYASWKGLPPRIKRLRIFGCRAVISIPRSQRSWKLGPVGAEGVLLGYENENSAYQILCLSDLKIVISMHVKFEENVFPHIQGTTSTKEAWLVQ</sequence>
<feature type="domain" description="Integrase catalytic" evidence="15">
    <location>
        <begin position="63"/>
        <end position="229"/>
    </location>
</feature>
<dbReference type="PANTHER" id="PTHR42648">
    <property type="entry name" value="TRANSPOSASE, PUTATIVE-RELATED"/>
    <property type="match status" value="1"/>
</dbReference>
<dbReference type="Proteomes" id="UP000765509">
    <property type="component" value="Unassembled WGS sequence"/>
</dbReference>
<keyword evidence="3" id="KW-0540">Nuclease</keyword>
<keyword evidence="6" id="KW-0378">Hydrolase</keyword>
<evidence type="ECO:0000256" key="10">
    <source>
        <dbReference type="ARBA" id="ARBA00022918"/>
    </source>
</evidence>
<keyword evidence="12" id="KW-0233">DNA recombination</keyword>
<dbReference type="GO" id="GO:0006310">
    <property type="term" value="P:DNA recombination"/>
    <property type="evidence" value="ECO:0007669"/>
    <property type="project" value="UniProtKB-KW"/>
</dbReference>
<dbReference type="PROSITE" id="PS50994">
    <property type="entry name" value="INTEGRASE"/>
    <property type="match status" value="1"/>
</dbReference>
<dbReference type="PANTHER" id="PTHR42648:SF11">
    <property type="entry name" value="TRANSPOSON TY4-P GAG-POL POLYPROTEIN"/>
    <property type="match status" value="1"/>
</dbReference>
<dbReference type="AlphaFoldDB" id="A0A9Q3KE67"/>
<dbReference type="Gene3D" id="3.30.420.10">
    <property type="entry name" value="Ribonuclease H-like superfamily/Ribonuclease H"/>
    <property type="match status" value="1"/>
</dbReference>
<dbReference type="GO" id="GO:0015074">
    <property type="term" value="P:DNA integration"/>
    <property type="evidence" value="ECO:0007669"/>
    <property type="project" value="UniProtKB-KW"/>
</dbReference>
<evidence type="ECO:0000256" key="3">
    <source>
        <dbReference type="ARBA" id="ARBA00022722"/>
    </source>
</evidence>
<evidence type="ECO:0000313" key="17">
    <source>
        <dbReference type="Proteomes" id="UP000765509"/>
    </source>
</evidence>
<name>A0A9Q3KE67_9BASI</name>
<evidence type="ECO:0000256" key="13">
    <source>
        <dbReference type="ARBA" id="ARBA00048173"/>
    </source>
</evidence>
<dbReference type="InterPro" id="IPR012337">
    <property type="entry name" value="RNaseH-like_sf"/>
</dbReference>
<dbReference type="SUPFAM" id="SSF53098">
    <property type="entry name" value="Ribonuclease H-like"/>
    <property type="match status" value="1"/>
</dbReference>
<dbReference type="InterPro" id="IPR036397">
    <property type="entry name" value="RNaseH_sf"/>
</dbReference>
<evidence type="ECO:0000256" key="14">
    <source>
        <dbReference type="ARBA" id="ARBA00049244"/>
    </source>
</evidence>
<dbReference type="GO" id="GO:0004519">
    <property type="term" value="F:endonuclease activity"/>
    <property type="evidence" value="ECO:0007669"/>
    <property type="project" value="UniProtKB-KW"/>
</dbReference>
<protein>
    <recommendedName>
        <fullName evidence="15">Integrase catalytic domain-containing protein</fullName>
    </recommendedName>
</protein>
<dbReference type="EMBL" id="AVOT02105200">
    <property type="protein sequence ID" value="MBW0579494.1"/>
    <property type="molecule type" value="Genomic_DNA"/>
</dbReference>
<keyword evidence="11" id="KW-0808">Transferase</keyword>
<keyword evidence="8" id="KW-0694">RNA-binding</keyword>
<comment type="caution">
    <text evidence="16">The sequence shown here is derived from an EMBL/GenBank/DDBJ whole genome shotgun (WGS) entry which is preliminary data.</text>
</comment>
<keyword evidence="2" id="KW-0548">Nucleotidyltransferase</keyword>
<dbReference type="GO" id="GO:0016787">
    <property type="term" value="F:hydrolase activity"/>
    <property type="evidence" value="ECO:0007669"/>
    <property type="project" value="UniProtKB-KW"/>
</dbReference>
<evidence type="ECO:0000256" key="6">
    <source>
        <dbReference type="ARBA" id="ARBA00022801"/>
    </source>
</evidence>
<reference evidence="16" key="1">
    <citation type="submission" date="2021-03" db="EMBL/GenBank/DDBJ databases">
        <title>Draft genome sequence of rust myrtle Austropuccinia psidii MF-1, a brazilian biotype.</title>
        <authorList>
            <person name="Quecine M.C."/>
            <person name="Pachon D.M.R."/>
            <person name="Bonatelli M.L."/>
            <person name="Correr F.H."/>
            <person name="Franceschini L.M."/>
            <person name="Leite T.F."/>
            <person name="Margarido G.R.A."/>
            <person name="Almeida C.A."/>
            <person name="Ferrarezi J.A."/>
            <person name="Labate C.A."/>
        </authorList>
    </citation>
    <scope>NUCLEOTIDE SEQUENCE</scope>
    <source>
        <strain evidence="16">MF-1</strain>
    </source>
</reference>
<keyword evidence="7" id="KW-0460">Magnesium</keyword>
<evidence type="ECO:0000256" key="7">
    <source>
        <dbReference type="ARBA" id="ARBA00022842"/>
    </source>
</evidence>
<evidence type="ECO:0000256" key="4">
    <source>
        <dbReference type="ARBA" id="ARBA00022723"/>
    </source>
</evidence>